<dbReference type="CDD" id="cd02947">
    <property type="entry name" value="TRX_family"/>
    <property type="match status" value="1"/>
</dbReference>
<name>A0A176WBD0_MARPO</name>
<dbReference type="PANTHER" id="PTHR47192:SF4">
    <property type="entry name" value="THIOREDOXIN-LIKE 3-2, CHLOROPLASTIC"/>
    <property type="match status" value="1"/>
</dbReference>
<evidence type="ECO:0000313" key="6">
    <source>
        <dbReference type="EMBL" id="OAE29692.1"/>
    </source>
</evidence>
<feature type="domain" description="Thioredoxin" evidence="5">
    <location>
        <begin position="445"/>
        <end position="583"/>
    </location>
</feature>
<keyword evidence="4" id="KW-1133">Transmembrane helix</keyword>
<dbReference type="Pfam" id="PF06244">
    <property type="entry name" value="Ccdc124"/>
    <property type="match status" value="1"/>
</dbReference>
<evidence type="ECO:0000313" key="7">
    <source>
        <dbReference type="Proteomes" id="UP000077202"/>
    </source>
</evidence>
<dbReference type="FunFam" id="3.40.30.10:FF:000245">
    <property type="entry name" value="Thioredoxin"/>
    <property type="match status" value="1"/>
</dbReference>
<evidence type="ECO:0000259" key="5">
    <source>
        <dbReference type="PROSITE" id="PS51352"/>
    </source>
</evidence>
<feature type="compositionally biased region" description="Basic and acidic residues" evidence="3">
    <location>
        <begin position="10"/>
        <end position="81"/>
    </location>
</feature>
<reference evidence="6" key="1">
    <citation type="submission" date="2016-03" db="EMBL/GenBank/DDBJ databases">
        <title>Mechanisms controlling the formation of the plant cell surface in tip-growing cells are functionally conserved among land plants.</title>
        <authorList>
            <person name="Honkanen S."/>
            <person name="Jones V.A."/>
            <person name="Morieri G."/>
            <person name="Champion C."/>
            <person name="Hetherington A.J."/>
            <person name="Kelly S."/>
            <person name="Saint-Marcoux D."/>
            <person name="Proust H."/>
            <person name="Prescott H."/>
            <person name="Dolan L."/>
        </authorList>
    </citation>
    <scope>NUCLEOTIDE SEQUENCE [LARGE SCALE GENOMIC DNA]</scope>
    <source>
        <tissue evidence="6">Whole gametophyte</tissue>
    </source>
</reference>
<dbReference type="InterPro" id="IPR044253">
    <property type="entry name" value="WCRKC1/2"/>
</dbReference>
<feature type="transmembrane region" description="Helical" evidence="4">
    <location>
        <begin position="185"/>
        <end position="205"/>
    </location>
</feature>
<dbReference type="InterPro" id="IPR036249">
    <property type="entry name" value="Thioredoxin-like_sf"/>
</dbReference>
<dbReference type="PANTHER" id="PTHR47192">
    <property type="entry name" value="THIOREDOXIN-LIKE 3-2, CHLOROPLASTIC"/>
    <property type="match status" value="1"/>
</dbReference>
<organism evidence="6 7">
    <name type="scientific">Marchantia polymorpha subsp. ruderalis</name>
    <dbReference type="NCBI Taxonomy" id="1480154"/>
    <lineage>
        <taxon>Eukaryota</taxon>
        <taxon>Viridiplantae</taxon>
        <taxon>Streptophyta</taxon>
        <taxon>Embryophyta</taxon>
        <taxon>Marchantiophyta</taxon>
        <taxon>Marchantiopsida</taxon>
        <taxon>Marchantiidae</taxon>
        <taxon>Marchantiales</taxon>
        <taxon>Marchantiaceae</taxon>
        <taxon>Marchantia</taxon>
    </lineage>
</organism>
<evidence type="ECO:0000256" key="3">
    <source>
        <dbReference type="SAM" id="MobiDB-lite"/>
    </source>
</evidence>
<dbReference type="Proteomes" id="UP000077202">
    <property type="component" value="Unassembled WGS sequence"/>
</dbReference>
<keyword evidence="4" id="KW-0812">Transmembrane</keyword>
<gene>
    <name evidence="6" type="ORF">AXG93_509s1450</name>
</gene>
<keyword evidence="1" id="KW-1015">Disulfide bond</keyword>
<dbReference type="Pfam" id="PF00085">
    <property type="entry name" value="Thioredoxin"/>
    <property type="match status" value="1"/>
</dbReference>
<dbReference type="GO" id="GO:0009570">
    <property type="term" value="C:chloroplast stroma"/>
    <property type="evidence" value="ECO:0007669"/>
    <property type="project" value="InterPro"/>
</dbReference>
<dbReference type="PROSITE" id="PS51352">
    <property type="entry name" value="THIOREDOXIN_2"/>
    <property type="match status" value="1"/>
</dbReference>
<keyword evidence="4" id="KW-0472">Membrane</keyword>
<proteinExistence type="predicted"/>
<evidence type="ECO:0000256" key="4">
    <source>
        <dbReference type="SAM" id="Phobius"/>
    </source>
</evidence>
<protein>
    <recommendedName>
        <fullName evidence="5">Thioredoxin domain-containing protein</fullName>
    </recommendedName>
</protein>
<dbReference type="InterPro" id="IPR013766">
    <property type="entry name" value="Thioredoxin_domain"/>
</dbReference>
<keyword evidence="2" id="KW-0676">Redox-active center</keyword>
<accession>A0A176WBD0</accession>
<evidence type="ECO:0000256" key="2">
    <source>
        <dbReference type="ARBA" id="ARBA00023284"/>
    </source>
</evidence>
<evidence type="ECO:0000256" key="1">
    <source>
        <dbReference type="ARBA" id="ARBA00023157"/>
    </source>
</evidence>
<comment type="caution">
    <text evidence="6">The sequence shown here is derived from an EMBL/GenBank/DDBJ whole genome shotgun (WGS) entry which is preliminary data.</text>
</comment>
<dbReference type="Gene3D" id="3.40.30.10">
    <property type="entry name" value="Glutaredoxin"/>
    <property type="match status" value="1"/>
</dbReference>
<sequence length="585" mass="64872">MPKKMGINSKAEEARGRKAAAEAEKKEKDQKVKEERFWSEAEGQKSRAAKKKEEEAERKAEAAAKRAEAKKLAEQEEAEIEKSLKRVDKKAIRVGVPVPKVTAAELAKYKEQEAKELQATAQAAKKREARTANEDEYEKLVDFENTNRDDTLVDAHDLESALAQIVIDPTADRHPERRLKASYKAWASIVGASIGLLLTMIVYPLQAFEEAELLKLKQEKPAMGAEQSGGRQGKIQHSVMLAVWSGVVEHLPDSVFGEVSLTIAWSVLLSGLWYITGGMAGLQMIFYDVGRSRIFPLLCSTCSVKKDRILDDLDLDSGRWLSTSRVEEPTIESPRIVQLRPRVVHLRRRRMAALADLQGFVASSIAPSSVACTRGSGRVLKSAGVDSVCVIGRNVQSSVDSRCAAVAGNGGRIGLQGLDSKVGLRFWSTEQQLGIRDDTQAHHGVRRRALAPQADWEAGAEPKKKTWIPLELIASEAEFDRILGEARERNEAVVIDWMAAWCRKCLYLKPKLEKLAASYHPSIRFYYVDVNNVPQALVKRAAVTDMPTIQIWRDGAHQAQVIGGQQAAIVIDQVRDMITKITVPE</sequence>
<dbReference type="AlphaFoldDB" id="A0A176WBD0"/>
<dbReference type="SUPFAM" id="SSF52833">
    <property type="entry name" value="Thioredoxin-like"/>
    <property type="match status" value="1"/>
</dbReference>
<feature type="region of interest" description="Disordered" evidence="3">
    <location>
        <begin position="1"/>
        <end position="81"/>
    </location>
</feature>
<dbReference type="EMBL" id="LVLJ01001434">
    <property type="protein sequence ID" value="OAE29692.1"/>
    <property type="molecule type" value="Genomic_DNA"/>
</dbReference>
<keyword evidence="7" id="KW-1185">Reference proteome</keyword>
<dbReference type="InterPro" id="IPR054414">
    <property type="entry name" value="Ccdc124/Oxs1_C"/>
</dbReference>